<dbReference type="EMBL" id="CM034401">
    <property type="protein sequence ID" value="KAJ0175666.1"/>
    <property type="molecule type" value="Genomic_DNA"/>
</dbReference>
<evidence type="ECO:0000313" key="1">
    <source>
        <dbReference type="EMBL" id="KAJ0175666.1"/>
    </source>
</evidence>
<sequence>MMEPWNNATLLAPPIHTSKIKASFDSSELKHVCDNVIKILSKQSPLHKEGALCSRFIYKFDKKFRHDIGYRHFKKVYTALKRYLKINYLKDIENFTSALPTEQDEYYYPTRQMLEYVLVKLVTFSKIMLRMNVCAKQSAVFYLNRIKRGETHWMCLMPYALVSRIWSISKVLLQHSVQWYTNLHKYVDKLQYKGMRHLPEGYILPEDVKLWLGLEGLDNLGRFEWSEKKYTVDPTLMSNEDTDGFLNILGFVSQLNEDEIVLDKHEPPVVGIANSQQLQVPRLNSIDQGEVVCRESFNVLHNFHNKMKYSKCNHTFETVINTLSLQEFIDKEEVFRNDKNKLSLTNHLSLMQWHALKKALLNACSIVGNNKKIQRKLKKIWEEKCLDYL</sequence>
<accession>A0ACC1CVE0</accession>
<name>A0ACC1CVE0_9NEOP</name>
<proteinExistence type="predicted"/>
<evidence type="ECO:0000313" key="2">
    <source>
        <dbReference type="Proteomes" id="UP000824533"/>
    </source>
</evidence>
<reference evidence="1 2" key="1">
    <citation type="journal article" date="2021" name="Front. Genet.">
        <title>Chromosome-Level Genome Assembly Reveals Significant Gene Expansion in the Toll and IMD Signaling Pathways of Dendrolimus kikuchii.</title>
        <authorList>
            <person name="Zhou J."/>
            <person name="Wu P."/>
            <person name="Xiong Z."/>
            <person name="Liu N."/>
            <person name="Zhao N."/>
            <person name="Ji M."/>
            <person name="Qiu Y."/>
            <person name="Yang B."/>
        </authorList>
    </citation>
    <scope>NUCLEOTIDE SEQUENCE [LARGE SCALE GENOMIC DNA]</scope>
    <source>
        <strain evidence="1">Ann1</strain>
    </source>
</reference>
<gene>
    <name evidence="1" type="ORF">K1T71_008825</name>
</gene>
<organism evidence="1 2">
    <name type="scientific">Dendrolimus kikuchii</name>
    <dbReference type="NCBI Taxonomy" id="765133"/>
    <lineage>
        <taxon>Eukaryota</taxon>
        <taxon>Metazoa</taxon>
        <taxon>Ecdysozoa</taxon>
        <taxon>Arthropoda</taxon>
        <taxon>Hexapoda</taxon>
        <taxon>Insecta</taxon>
        <taxon>Pterygota</taxon>
        <taxon>Neoptera</taxon>
        <taxon>Endopterygota</taxon>
        <taxon>Lepidoptera</taxon>
        <taxon>Glossata</taxon>
        <taxon>Ditrysia</taxon>
        <taxon>Bombycoidea</taxon>
        <taxon>Lasiocampidae</taxon>
        <taxon>Dendrolimus</taxon>
    </lineage>
</organism>
<protein>
    <submittedName>
        <fullName evidence="1">Uncharacterized protein</fullName>
    </submittedName>
</protein>
<dbReference type="Proteomes" id="UP000824533">
    <property type="component" value="Linkage Group LG15"/>
</dbReference>
<comment type="caution">
    <text evidence="1">The sequence shown here is derived from an EMBL/GenBank/DDBJ whole genome shotgun (WGS) entry which is preliminary data.</text>
</comment>
<keyword evidence="2" id="KW-1185">Reference proteome</keyword>